<dbReference type="PANTHER" id="PTHR42759">
    <property type="entry name" value="MOXR FAMILY PROTEIN"/>
    <property type="match status" value="1"/>
</dbReference>
<dbReference type="Gene3D" id="3.40.50.300">
    <property type="entry name" value="P-loop containing nucleotide triphosphate hydrolases"/>
    <property type="match status" value="1"/>
</dbReference>
<feature type="region of interest" description="Disordered" evidence="4">
    <location>
        <begin position="1"/>
        <end position="48"/>
    </location>
</feature>
<reference evidence="6 7" key="1">
    <citation type="submission" date="2012-05" db="EMBL/GenBank/DDBJ databases">
        <authorList>
            <person name="Harkins D.M."/>
            <person name="Madupu R."/>
            <person name="Durkin A.S."/>
            <person name="Torralba M."/>
            <person name="Methe B."/>
            <person name="Sutton G.G."/>
            <person name="Nelson K.E."/>
        </authorList>
    </citation>
    <scope>NUCLEOTIDE SEQUENCE [LARGE SCALE GENOMIC DNA]</scope>
    <source>
        <strain evidence="6 7">F0489</strain>
    </source>
</reference>
<comment type="similarity">
    <text evidence="3">Belongs to the MoxR family.</text>
</comment>
<dbReference type="InterPro" id="IPR003593">
    <property type="entry name" value="AAA+_ATPase"/>
</dbReference>
<name>J1HAX1_9ACTO</name>
<dbReference type="Pfam" id="PF17863">
    <property type="entry name" value="AAA_lid_2"/>
    <property type="match status" value="1"/>
</dbReference>
<accession>J1HAX1</accession>
<comment type="caution">
    <text evidence="6">The sequence shown here is derived from an EMBL/GenBank/DDBJ whole genome shotgun (WGS) entry which is preliminary data.</text>
</comment>
<dbReference type="InterPro" id="IPR041628">
    <property type="entry name" value="ChlI/MoxR_AAA_lid"/>
</dbReference>
<dbReference type="Proteomes" id="UP000002941">
    <property type="component" value="Unassembled WGS sequence"/>
</dbReference>
<keyword evidence="1" id="KW-0547">Nucleotide-binding</keyword>
<dbReference type="InterPro" id="IPR011703">
    <property type="entry name" value="ATPase_AAA-3"/>
</dbReference>
<dbReference type="SMART" id="SM00382">
    <property type="entry name" value="AAA"/>
    <property type="match status" value="1"/>
</dbReference>
<dbReference type="InterPro" id="IPR027417">
    <property type="entry name" value="P-loop_NTPase"/>
</dbReference>
<dbReference type="OrthoDB" id="9808397at2"/>
<gene>
    <name evidence="6" type="ORF">HMPREF1318_2481</name>
</gene>
<evidence type="ECO:0000313" key="7">
    <source>
        <dbReference type="Proteomes" id="UP000002941"/>
    </source>
</evidence>
<dbReference type="GO" id="GO:0005524">
    <property type="term" value="F:ATP binding"/>
    <property type="evidence" value="ECO:0007669"/>
    <property type="project" value="UniProtKB-KW"/>
</dbReference>
<evidence type="ECO:0000256" key="3">
    <source>
        <dbReference type="ARBA" id="ARBA00061607"/>
    </source>
</evidence>
<feature type="domain" description="AAA+ ATPase" evidence="5">
    <location>
        <begin position="78"/>
        <end position="219"/>
    </location>
</feature>
<dbReference type="Gene3D" id="1.10.8.80">
    <property type="entry name" value="Magnesium chelatase subunit I, C-Terminal domain"/>
    <property type="match status" value="1"/>
</dbReference>
<protein>
    <submittedName>
        <fullName evidence="6">ATPase, AAA family</fullName>
    </submittedName>
</protein>
<evidence type="ECO:0000313" key="6">
    <source>
        <dbReference type="EMBL" id="EJF42840.1"/>
    </source>
</evidence>
<proteinExistence type="inferred from homology"/>
<dbReference type="FunFam" id="3.40.50.300:FF:000640">
    <property type="entry name" value="MoxR family ATPase"/>
    <property type="match status" value="1"/>
</dbReference>
<sequence length="359" mass="38113">MSTPTTPAEAASGSTPVAAEGFKGPAPESPGRPDRTECPEGPEGTDPRDRLVAVRSEVAKAVIGQEAAVTGLVITMLAGGHVLLEGVPGVAKTLLVRSLAQAMDADTKRIQFTPDLMPGDVTGSLIYDARSSAFSFREGPVFTNLLLADEINRTPPKTQAALLEAMEEHQVSIDGEPRSLPDPFMVIATQNPVEYEGTYPLPEAQLDRFLLKLVLPLPERAQEIEVLSRHATGFDPRDLAGAGLHPVADPDDLAMARAQVRTIGASAEVLAYIVDLVRATRVSPSVSLGVSPRGATALLATARAWAWLSGRSFVTPDDVKALALPALRHRIQLHAEAEMEGVTTESVINGVLRTVPVPR</sequence>
<dbReference type="EMBL" id="AKFT01000134">
    <property type="protein sequence ID" value="EJF42840.1"/>
    <property type="molecule type" value="Genomic_DNA"/>
</dbReference>
<evidence type="ECO:0000256" key="4">
    <source>
        <dbReference type="SAM" id="MobiDB-lite"/>
    </source>
</evidence>
<evidence type="ECO:0000256" key="2">
    <source>
        <dbReference type="ARBA" id="ARBA00022840"/>
    </source>
</evidence>
<dbReference type="PATRIC" id="fig|1125718.3.peg.1733"/>
<evidence type="ECO:0000259" key="5">
    <source>
        <dbReference type="SMART" id="SM00382"/>
    </source>
</evidence>
<keyword evidence="2" id="KW-0067">ATP-binding</keyword>
<dbReference type="PANTHER" id="PTHR42759:SF1">
    <property type="entry name" value="MAGNESIUM-CHELATASE SUBUNIT CHLD"/>
    <property type="match status" value="1"/>
</dbReference>
<dbReference type="eggNOG" id="COG0714">
    <property type="taxonomic scope" value="Bacteria"/>
</dbReference>
<dbReference type="RefSeq" id="WP_008731998.1">
    <property type="nucleotide sequence ID" value="NZ_AKFT01000134.1"/>
</dbReference>
<evidence type="ECO:0000256" key="1">
    <source>
        <dbReference type="ARBA" id="ARBA00022741"/>
    </source>
</evidence>
<dbReference type="AlphaFoldDB" id="J1HAX1"/>
<keyword evidence="7" id="KW-1185">Reference proteome</keyword>
<dbReference type="GO" id="GO:0016887">
    <property type="term" value="F:ATP hydrolysis activity"/>
    <property type="evidence" value="ECO:0007669"/>
    <property type="project" value="InterPro"/>
</dbReference>
<dbReference type="Pfam" id="PF07726">
    <property type="entry name" value="AAA_3"/>
    <property type="match status" value="1"/>
</dbReference>
<dbReference type="PIRSF" id="PIRSF002849">
    <property type="entry name" value="AAA_ATPase_chaperone_MoxR_prd"/>
    <property type="match status" value="1"/>
</dbReference>
<dbReference type="CDD" id="cd00009">
    <property type="entry name" value="AAA"/>
    <property type="match status" value="1"/>
</dbReference>
<organism evidence="6 7">
    <name type="scientific">Actinomyces massiliensis F0489</name>
    <dbReference type="NCBI Taxonomy" id="1125718"/>
    <lineage>
        <taxon>Bacteria</taxon>
        <taxon>Bacillati</taxon>
        <taxon>Actinomycetota</taxon>
        <taxon>Actinomycetes</taxon>
        <taxon>Actinomycetales</taxon>
        <taxon>Actinomycetaceae</taxon>
        <taxon>Actinomyces</taxon>
    </lineage>
</organism>
<dbReference type="SUPFAM" id="SSF52540">
    <property type="entry name" value="P-loop containing nucleoside triphosphate hydrolases"/>
    <property type="match status" value="1"/>
</dbReference>
<dbReference type="InterPro" id="IPR050764">
    <property type="entry name" value="CbbQ/NirQ/NorQ/GpvN"/>
</dbReference>